<keyword evidence="2" id="KW-1133">Transmembrane helix</keyword>
<dbReference type="STRING" id="58114.SAMN05216270_103247"/>
<evidence type="ECO:0000256" key="2">
    <source>
        <dbReference type="SAM" id="Phobius"/>
    </source>
</evidence>
<keyword evidence="2" id="KW-0472">Membrane</keyword>
<evidence type="ECO:0000313" key="5">
    <source>
        <dbReference type="Proteomes" id="UP000198949"/>
    </source>
</evidence>
<feature type="compositionally biased region" description="Pro residues" evidence="1">
    <location>
        <begin position="461"/>
        <end position="472"/>
    </location>
</feature>
<sequence>MRERRVGRVALPARLVAGAAGAAILVTAAPPAYAQDEEAGGELLCSLHGTQAPAGIVAAPEGDGWWIVAAGAEQNETLSIDRVGEDCNTRPDDEAFIVHQSRDPQALALDTEGGEYLWVGDIGEAADRNWITLNQIDLTDFDNNAIFRFVFSDEPRDIGSFLLLPGKKPLFISSDEGEATLFSPPGDNQTDDTPLDEVGTVALPEGGSVSGAALNADGTKVALRTENAVYEWAVDGDVLAALGGEPLTTPIADGGTAEGLAYDADGNFITLASTEGDDGVFGTVTRYAPAAPAAEEPAESEGEAAPAEEAGPSLVDRILDLGFGTIVKILAAIAILGLLVMIIGIVVIRKYKKAQNGDEDDESEMGFAAEESGFGKDEPFIPDDPVDLGLDAGQPDPDLGRVARGGVYGGAARQEPSGNVYGGAARPVDPAPPSGNVYGAAARPVDPAPPSGNVYGGAARPEPPAPPPPPRPEASGQVFGGREEPQYGAFEGGGHGSVYDNSGPGQSFTAKPEPSGNVYGAQPRPAAPAVPPGGSPPSGNVYGAGGSPQGSVYGAGNGERTPEADEGYWGPPDNGGSTYGRGR</sequence>
<feature type="compositionally biased region" description="Gly residues" evidence="1">
    <location>
        <begin position="542"/>
        <end position="557"/>
    </location>
</feature>
<gene>
    <name evidence="4" type="ORF">SAMN05216270_103247</name>
</gene>
<dbReference type="EMBL" id="FNAD01000003">
    <property type="protein sequence ID" value="SDD34624.1"/>
    <property type="molecule type" value="Genomic_DNA"/>
</dbReference>
<feature type="signal peptide" evidence="3">
    <location>
        <begin position="1"/>
        <end position="34"/>
    </location>
</feature>
<feature type="chain" id="PRO_5011460629" evidence="3">
    <location>
        <begin position="35"/>
        <end position="583"/>
    </location>
</feature>
<feature type="compositionally biased region" description="Pro residues" evidence="1">
    <location>
        <begin position="525"/>
        <end position="535"/>
    </location>
</feature>
<dbReference type="AlphaFoldDB" id="A0A1G6U0A5"/>
<feature type="region of interest" description="Disordered" evidence="1">
    <location>
        <begin position="372"/>
        <end position="583"/>
    </location>
</feature>
<accession>A0A1G6U0A5</accession>
<feature type="region of interest" description="Disordered" evidence="1">
    <location>
        <begin position="290"/>
        <end position="309"/>
    </location>
</feature>
<feature type="compositionally biased region" description="Polar residues" evidence="1">
    <location>
        <begin position="499"/>
        <end position="509"/>
    </location>
</feature>
<evidence type="ECO:0000256" key="1">
    <source>
        <dbReference type="SAM" id="MobiDB-lite"/>
    </source>
</evidence>
<reference evidence="5" key="1">
    <citation type="submission" date="2016-10" db="EMBL/GenBank/DDBJ databases">
        <authorList>
            <person name="Varghese N."/>
            <person name="Submissions S."/>
        </authorList>
    </citation>
    <scope>NUCLEOTIDE SEQUENCE [LARGE SCALE GENOMIC DNA]</scope>
    <source>
        <strain evidence="5">CGMCC 4.3516</strain>
    </source>
</reference>
<keyword evidence="2" id="KW-0812">Transmembrane</keyword>
<feature type="compositionally biased region" description="Low complexity" evidence="1">
    <location>
        <begin position="400"/>
        <end position="413"/>
    </location>
</feature>
<keyword evidence="5" id="KW-1185">Reference proteome</keyword>
<keyword evidence="3" id="KW-0732">Signal</keyword>
<name>A0A1G6U0A5_9ACTN</name>
<feature type="transmembrane region" description="Helical" evidence="2">
    <location>
        <begin position="329"/>
        <end position="348"/>
    </location>
</feature>
<dbReference type="OrthoDB" id="9801244at2"/>
<organism evidence="4 5">
    <name type="scientific">Glycomyces harbinensis</name>
    <dbReference type="NCBI Taxonomy" id="58114"/>
    <lineage>
        <taxon>Bacteria</taxon>
        <taxon>Bacillati</taxon>
        <taxon>Actinomycetota</taxon>
        <taxon>Actinomycetes</taxon>
        <taxon>Glycomycetales</taxon>
        <taxon>Glycomycetaceae</taxon>
        <taxon>Glycomyces</taxon>
    </lineage>
</organism>
<dbReference type="SUPFAM" id="SSF75011">
    <property type="entry name" value="3-carboxy-cis,cis-mucoante lactonizing enzyme"/>
    <property type="match status" value="1"/>
</dbReference>
<evidence type="ECO:0000256" key="3">
    <source>
        <dbReference type="SAM" id="SignalP"/>
    </source>
</evidence>
<proteinExistence type="predicted"/>
<protein>
    <submittedName>
        <fullName evidence="4">Uncharacterized protein</fullName>
    </submittedName>
</protein>
<dbReference type="Proteomes" id="UP000198949">
    <property type="component" value="Unassembled WGS sequence"/>
</dbReference>
<evidence type="ECO:0000313" key="4">
    <source>
        <dbReference type="EMBL" id="SDD34624.1"/>
    </source>
</evidence>
<dbReference type="RefSeq" id="WP_143014799.1">
    <property type="nucleotide sequence ID" value="NZ_FNAD01000003.1"/>
</dbReference>